<organism evidence="6 7">
    <name type="scientific">Granulicella aggregans</name>
    <dbReference type="NCBI Taxonomy" id="474949"/>
    <lineage>
        <taxon>Bacteria</taxon>
        <taxon>Pseudomonadati</taxon>
        <taxon>Acidobacteriota</taxon>
        <taxon>Terriglobia</taxon>
        <taxon>Terriglobales</taxon>
        <taxon>Acidobacteriaceae</taxon>
        <taxon>Granulicella</taxon>
    </lineage>
</organism>
<evidence type="ECO:0000256" key="5">
    <source>
        <dbReference type="ARBA" id="ARBA00023186"/>
    </source>
</evidence>
<keyword evidence="6" id="KW-0966">Cell projection</keyword>
<dbReference type="Proteomes" id="UP000540989">
    <property type="component" value="Unassembled WGS sequence"/>
</dbReference>
<dbReference type="NCBIfam" id="TIGR00208">
    <property type="entry name" value="fliS"/>
    <property type="match status" value="1"/>
</dbReference>
<keyword evidence="6" id="KW-0282">Flagellum</keyword>
<gene>
    <name evidence="6" type="ORF">HDF16_000717</name>
</gene>
<dbReference type="GO" id="GO:0005829">
    <property type="term" value="C:cytosol"/>
    <property type="evidence" value="ECO:0007669"/>
    <property type="project" value="UniProtKB-SubCell"/>
</dbReference>
<evidence type="ECO:0000256" key="2">
    <source>
        <dbReference type="ARBA" id="ARBA00008787"/>
    </source>
</evidence>
<dbReference type="Gene3D" id="1.20.120.340">
    <property type="entry name" value="Flagellar protein FliS"/>
    <property type="match status" value="1"/>
</dbReference>
<keyword evidence="3" id="KW-0963">Cytoplasm</keyword>
<comment type="subcellular location">
    <subcellularLocation>
        <location evidence="1">Cytoplasm</location>
        <location evidence="1">Cytosol</location>
    </subcellularLocation>
</comment>
<keyword evidence="5" id="KW-0143">Chaperone</keyword>
<dbReference type="GO" id="GO:0071973">
    <property type="term" value="P:bacterial-type flagellum-dependent cell motility"/>
    <property type="evidence" value="ECO:0007669"/>
    <property type="project" value="TreeGrafter"/>
</dbReference>
<dbReference type="EMBL" id="JACHIP010000001">
    <property type="protein sequence ID" value="MBB5056048.1"/>
    <property type="molecule type" value="Genomic_DNA"/>
</dbReference>
<evidence type="ECO:0000313" key="7">
    <source>
        <dbReference type="Proteomes" id="UP000540989"/>
    </source>
</evidence>
<dbReference type="Pfam" id="PF02561">
    <property type="entry name" value="FliS"/>
    <property type="match status" value="1"/>
</dbReference>
<comment type="similarity">
    <text evidence="2">Belongs to the FliS family.</text>
</comment>
<dbReference type="AlphaFoldDB" id="A0A7W7Z9Z1"/>
<protein>
    <submittedName>
        <fullName evidence="6">Flagellar protein FliS</fullName>
    </submittedName>
</protein>
<name>A0A7W7Z9Z1_9BACT</name>
<dbReference type="PANTHER" id="PTHR34773:SF1">
    <property type="entry name" value="FLAGELLAR SECRETION CHAPERONE FLIS"/>
    <property type="match status" value="1"/>
</dbReference>
<accession>A0A7W7Z9Z1</accession>
<dbReference type="InterPro" id="IPR036584">
    <property type="entry name" value="FliS_sf"/>
</dbReference>
<evidence type="ECO:0000256" key="4">
    <source>
        <dbReference type="ARBA" id="ARBA00022795"/>
    </source>
</evidence>
<dbReference type="PANTHER" id="PTHR34773">
    <property type="entry name" value="FLAGELLAR SECRETION CHAPERONE FLIS"/>
    <property type="match status" value="1"/>
</dbReference>
<keyword evidence="4" id="KW-1005">Bacterial flagellum biogenesis</keyword>
<sequence>MELVLALYDGVIRFLHRAVQCVEEDDVQGRRTAIKKAIDVFMYLQARLRPDLAAGPSAALSDFYTAMFTMTLEASHNASREQLLEVVACVRNVREAWAVAAKDPIAGRVLPRELRTQEETFIPTTSRLEISSGEAKRSSWSA</sequence>
<comment type="caution">
    <text evidence="6">The sequence shown here is derived from an EMBL/GenBank/DDBJ whole genome shotgun (WGS) entry which is preliminary data.</text>
</comment>
<proteinExistence type="inferred from homology"/>
<keyword evidence="7" id="KW-1185">Reference proteome</keyword>
<evidence type="ECO:0000256" key="3">
    <source>
        <dbReference type="ARBA" id="ARBA00022490"/>
    </source>
</evidence>
<dbReference type="CDD" id="cd16098">
    <property type="entry name" value="FliS"/>
    <property type="match status" value="1"/>
</dbReference>
<evidence type="ECO:0000313" key="6">
    <source>
        <dbReference type="EMBL" id="MBB5056048.1"/>
    </source>
</evidence>
<keyword evidence="6" id="KW-0969">Cilium</keyword>
<evidence type="ECO:0000256" key="1">
    <source>
        <dbReference type="ARBA" id="ARBA00004514"/>
    </source>
</evidence>
<reference evidence="6 7" key="1">
    <citation type="submission" date="2020-08" db="EMBL/GenBank/DDBJ databases">
        <title>Genomic Encyclopedia of Type Strains, Phase IV (KMG-V): Genome sequencing to study the core and pangenomes of soil and plant-associated prokaryotes.</title>
        <authorList>
            <person name="Whitman W."/>
        </authorList>
    </citation>
    <scope>NUCLEOTIDE SEQUENCE [LARGE SCALE GENOMIC DNA]</scope>
    <source>
        <strain evidence="6 7">M8UP14</strain>
    </source>
</reference>
<dbReference type="SUPFAM" id="SSF101116">
    <property type="entry name" value="Flagellar export chaperone FliS"/>
    <property type="match status" value="1"/>
</dbReference>
<dbReference type="GO" id="GO:0044780">
    <property type="term" value="P:bacterial-type flagellum assembly"/>
    <property type="evidence" value="ECO:0007669"/>
    <property type="project" value="InterPro"/>
</dbReference>
<dbReference type="InterPro" id="IPR003713">
    <property type="entry name" value="FliS"/>
</dbReference>